<reference evidence="2 3" key="1">
    <citation type="submission" date="2019-04" db="EMBL/GenBank/DDBJ databases">
        <title>Draft genome of the big-headed turtle Platysternon megacephalum.</title>
        <authorList>
            <person name="Gong S."/>
        </authorList>
    </citation>
    <scope>NUCLEOTIDE SEQUENCE [LARGE SCALE GENOMIC DNA]</scope>
    <source>
        <strain evidence="2">DO16091913</strain>
        <tissue evidence="2">Muscle</tissue>
    </source>
</reference>
<protein>
    <submittedName>
        <fullName evidence="2">Transient receptor potential cation channel subfamily M member 1</fullName>
    </submittedName>
</protein>
<keyword evidence="3" id="KW-1185">Reference proteome</keyword>
<comment type="caution">
    <text evidence="2">The sequence shown here is derived from an EMBL/GenBank/DDBJ whole genome shotgun (WGS) entry which is preliminary data.</text>
</comment>
<dbReference type="Proteomes" id="UP000297703">
    <property type="component" value="Unassembled WGS sequence"/>
</dbReference>
<proteinExistence type="predicted"/>
<organism evidence="2 3">
    <name type="scientific">Platysternon megacephalum</name>
    <name type="common">big-headed turtle</name>
    <dbReference type="NCBI Taxonomy" id="55544"/>
    <lineage>
        <taxon>Eukaryota</taxon>
        <taxon>Metazoa</taxon>
        <taxon>Chordata</taxon>
        <taxon>Craniata</taxon>
        <taxon>Vertebrata</taxon>
        <taxon>Euteleostomi</taxon>
        <taxon>Archelosauria</taxon>
        <taxon>Testudinata</taxon>
        <taxon>Testudines</taxon>
        <taxon>Cryptodira</taxon>
        <taxon>Durocryptodira</taxon>
        <taxon>Testudinoidea</taxon>
        <taxon>Platysternidae</taxon>
        <taxon>Platysternon</taxon>
    </lineage>
</organism>
<feature type="chain" id="PRO_5020027255" evidence="1">
    <location>
        <begin position="21"/>
        <end position="104"/>
    </location>
</feature>
<accession>A0A4D9EC85</accession>
<feature type="signal peptide" evidence="1">
    <location>
        <begin position="1"/>
        <end position="20"/>
    </location>
</feature>
<sequence length="104" mass="12175">MSFLLAIWTVFVRLIAVDVGEVIISMYSHLNSHLNYFWAVEHAATKINIQTIQMNKSLSLLKLTVVVTTLVNLRRTPKLYFHLLFIYVLNPQYEHKTSPKRLMK</sequence>
<reference evidence="2 3" key="2">
    <citation type="submission" date="2019-04" db="EMBL/GenBank/DDBJ databases">
        <title>The genome sequence of big-headed turtle.</title>
        <authorList>
            <person name="Gong S."/>
        </authorList>
    </citation>
    <scope>NUCLEOTIDE SEQUENCE [LARGE SCALE GENOMIC DNA]</scope>
    <source>
        <strain evidence="2">DO16091913</strain>
        <tissue evidence="2">Muscle</tissue>
    </source>
</reference>
<name>A0A4D9EC85_9SAUR</name>
<dbReference type="EMBL" id="QXTE01000076">
    <property type="protein sequence ID" value="TFK07907.1"/>
    <property type="molecule type" value="Genomic_DNA"/>
</dbReference>
<keyword evidence="2" id="KW-0675">Receptor</keyword>
<evidence type="ECO:0000313" key="3">
    <source>
        <dbReference type="Proteomes" id="UP000297703"/>
    </source>
</evidence>
<gene>
    <name evidence="2" type="ORF">DR999_PMT09214</name>
</gene>
<evidence type="ECO:0000313" key="2">
    <source>
        <dbReference type="EMBL" id="TFK07907.1"/>
    </source>
</evidence>
<evidence type="ECO:0000256" key="1">
    <source>
        <dbReference type="SAM" id="SignalP"/>
    </source>
</evidence>
<dbReference type="AlphaFoldDB" id="A0A4D9EC85"/>
<keyword evidence="1" id="KW-0732">Signal</keyword>